<proteinExistence type="predicted"/>
<evidence type="ECO:0008006" key="2">
    <source>
        <dbReference type="Google" id="ProtNLM"/>
    </source>
</evidence>
<dbReference type="SUPFAM" id="SSF53300">
    <property type="entry name" value="vWA-like"/>
    <property type="match status" value="1"/>
</dbReference>
<organism evidence="1">
    <name type="scientific">marine metagenome</name>
    <dbReference type="NCBI Taxonomy" id="408172"/>
    <lineage>
        <taxon>unclassified sequences</taxon>
        <taxon>metagenomes</taxon>
        <taxon>ecological metagenomes</taxon>
    </lineage>
</organism>
<name>A0A382QKN2_9ZZZZ</name>
<accession>A0A382QKN2</accession>
<feature type="non-terminal residue" evidence="1">
    <location>
        <position position="1"/>
    </location>
</feature>
<reference evidence="1" key="1">
    <citation type="submission" date="2018-05" db="EMBL/GenBank/DDBJ databases">
        <authorList>
            <person name="Lanie J.A."/>
            <person name="Ng W.-L."/>
            <person name="Kazmierczak K.M."/>
            <person name="Andrzejewski T.M."/>
            <person name="Davidsen T.M."/>
            <person name="Wayne K.J."/>
            <person name="Tettelin H."/>
            <person name="Glass J.I."/>
            <person name="Rusch D."/>
            <person name="Podicherti R."/>
            <person name="Tsui H.-C.T."/>
            <person name="Winkler M.E."/>
        </authorList>
    </citation>
    <scope>NUCLEOTIDE SEQUENCE</scope>
</reference>
<dbReference type="PANTHER" id="PTHR47763">
    <property type="entry name" value="ALPHA-PROTEIN KINASE VWKA"/>
    <property type="match status" value="1"/>
</dbReference>
<dbReference type="GO" id="GO:0004674">
    <property type="term" value="F:protein serine/threonine kinase activity"/>
    <property type="evidence" value="ECO:0007669"/>
    <property type="project" value="TreeGrafter"/>
</dbReference>
<dbReference type="Gene3D" id="3.40.50.410">
    <property type="entry name" value="von Willebrand factor, type A domain"/>
    <property type="match status" value="1"/>
</dbReference>
<dbReference type="CDD" id="cd00198">
    <property type="entry name" value="vWFA"/>
    <property type="match status" value="1"/>
</dbReference>
<dbReference type="InterPro" id="IPR052969">
    <property type="entry name" value="Thr-specific_kinase-like"/>
</dbReference>
<protein>
    <recommendedName>
        <fullName evidence="2">VWFA domain-containing protein</fullName>
    </recommendedName>
</protein>
<dbReference type="AlphaFoldDB" id="A0A382QKN2"/>
<dbReference type="EMBL" id="UINC01115222">
    <property type="protein sequence ID" value="SVC86089.1"/>
    <property type="molecule type" value="Genomic_DNA"/>
</dbReference>
<dbReference type="GO" id="GO:0005737">
    <property type="term" value="C:cytoplasm"/>
    <property type="evidence" value="ECO:0007669"/>
    <property type="project" value="TreeGrafter"/>
</dbReference>
<evidence type="ECO:0000313" key="1">
    <source>
        <dbReference type="EMBL" id="SVC86089.1"/>
    </source>
</evidence>
<dbReference type="PANTHER" id="PTHR47763:SF1">
    <property type="entry name" value="DUF659 DOMAIN-CONTAINING PROTEIN"/>
    <property type="match status" value="1"/>
</dbReference>
<gene>
    <name evidence="1" type="ORF">METZ01_LOCUS338943</name>
</gene>
<dbReference type="InterPro" id="IPR036465">
    <property type="entry name" value="vWFA_dom_sf"/>
</dbReference>
<sequence>AKEKIWSMANEMISAKPTPEIRIGLIGYRDKTDAYITKVYPLSNDIDDIYAKLMAFKAQGGGDTPEAVNQALNEGVTKMDWSKSRDVLKVIFLVGDAPPHMDYKQDVKYTDSCKLAMKKDIIVNTIQCGSMASTTPIWQEIARKAEGKFARILQSGGVIAIATPFDKEIAAHNARLGRTVTVYGDARMQRFAASKRSLALSAPAAASADRLHYLSKAKEKSAKAAEVISGGGDLTDLLANDKLKLADIEEKKLPENVRKMNKKDREAYLTKQVEERKKLQTELNALLKKRSTFIITKKAELKKAGKGDGFDEKVGGFIREQAAKKGFRYE</sequence>
<feature type="non-terminal residue" evidence="1">
    <location>
        <position position="330"/>
    </location>
</feature>